<dbReference type="EMBL" id="BPRE01000006">
    <property type="protein sequence ID" value="GJE75546.1"/>
    <property type="molecule type" value="Genomic_DNA"/>
</dbReference>
<feature type="compositionally biased region" description="Basic and acidic residues" evidence="1">
    <location>
        <begin position="46"/>
        <end position="58"/>
    </location>
</feature>
<gene>
    <name evidence="2" type="ORF">BGCPKDLD_2130</name>
</gene>
<sequence length="73" mass="7912">MSKIDELMDIVAAGDDLAAADAAFLCQRLDSYAWYRALERAGIASHQDRKAASQDRAADAFAPPRSLARTQEG</sequence>
<dbReference type="Proteomes" id="UP001055093">
    <property type="component" value="Unassembled WGS sequence"/>
</dbReference>
<dbReference type="RefSeq" id="WP_238307970.1">
    <property type="nucleotide sequence ID" value="NZ_BPRE01000006.1"/>
</dbReference>
<reference evidence="2" key="1">
    <citation type="journal article" date="2021" name="Front. Microbiol.">
        <title>Comprehensive Comparative Genomics and Phenotyping of Methylobacterium Species.</title>
        <authorList>
            <person name="Alessa O."/>
            <person name="Ogura Y."/>
            <person name="Fujitani Y."/>
            <person name="Takami H."/>
            <person name="Hayashi T."/>
            <person name="Sahin N."/>
            <person name="Tani A."/>
        </authorList>
    </citation>
    <scope>NUCLEOTIDE SEQUENCE</scope>
    <source>
        <strain evidence="2">DSM 14458</strain>
    </source>
</reference>
<evidence type="ECO:0000313" key="2">
    <source>
        <dbReference type="EMBL" id="GJE75546.1"/>
    </source>
</evidence>
<protein>
    <submittedName>
        <fullName evidence="2">Uncharacterized protein</fullName>
    </submittedName>
</protein>
<comment type="caution">
    <text evidence="2">The sequence shown here is derived from an EMBL/GenBank/DDBJ whole genome shotgun (WGS) entry which is preliminary data.</text>
</comment>
<name>A0ABQ4UTP5_9HYPH</name>
<evidence type="ECO:0000313" key="3">
    <source>
        <dbReference type="Proteomes" id="UP001055093"/>
    </source>
</evidence>
<accession>A0ABQ4UTP5</accession>
<keyword evidence="3" id="KW-1185">Reference proteome</keyword>
<feature type="region of interest" description="Disordered" evidence="1">
    <location>
        <begin position="45"/>
        <end position="73"/>
    </location>
</feature>
<reference evidence="2" key="2">
    <citation type="submission" date="2021-08" db="EMBL/GenBank/DDBJ databases">
        <authorList>
            <person name="Tani A."/>
            <person name="Ola A."/>
            <person name="Ogura Y."/>
            <person name="Katsura K."/>
            <person name="Hayashi T."/>
        </authorList>
    </citation>
    <scope>NUCLEOTIDE SEQUENCE</scope>
    <source>
        <strain evidence="2">DSM 14458</strain>
    </source>
</reference>
<evidence type="ECO:0000256" key="1">
    <source>
        <dbReference type="SAM" id="MobiDB-lite"/>
    </source>
</evidence>
<organism evidence="2 3">
    <name type="scientific">Methylorubrum suomiense</name>
    <dbReference type="NCBI Taxonomy" id="144191"/>
    <lineage>
        <taxon>Bacteria</taxon>
        <taxon>Pseudomonadati</taxon>
        <taxon>Pseudomonadota</taxon>
        <taxon>Alphaproteobacteria</taxon>
        <taxon>Hyphomicrobiales</taxon>
        <taxon>Methylobacteriaceae</taxon>
        <taxon>Methylorubrum</taxon>
    </lineage>
</organism>
<proteinExistence type="predicted"/>